<keyword evidence="4 5" id="KW-0472">Membrane</keyword>
<feature type="transmembrane region" description="Helical" evidence="5">
    <location>
        <begin position="229"/>
        <end position="251"/>
    </location>
</feature>
<evidence type="ECO:0000313" key="7">
    <source>
        <dbReference type="EMBL" id="PRC92785.1"/>
    </source>
</evidence>
<dbReference type="OrthoDB" id="8617652at2"/>
<evidence type="ECO:0000256" key="5">
    <source>
        <dbReference type="SAM" id="Phobius"/>
    </source>
</evidence>
<feature type="domain" description="Cation/H+ exchanger transmembrane" evidence="6">
    <location>
        <begin position="25"/>
        <end position="389"/>
    </location>
</feature>
<feature type="transmembrane region" description="Helical" evidence="5">
    <location>
        <begin position="271"/>
        <end position="289"/>
    </location>
</feature>
<proteinExistence type="predicted"/>
<feature type="transmembrane region" description="Helical" evidence="5">
    <location>
        <begin position="365"/>
        <end position="390"/>
    </location>
</feature>
<feature type="transmembrane region" description="Helical" evidence="5">
    <location>
        <begin position="97"/>
        <end position="120"/>
    </location>
</feature>
<dbReference type="Pfam" id="PF00999">
    <property type="entry name" value="Na_H_Exchanger"/>
    <property type="match status" value="1"/>
</dbReference>
<dbReference type="RefSeq" id="WP_105532274.1">
    <property type="nucleotide sequence ID" value="NZ_PUGF01000011.1"/>
</dbReference>
<accession>A0A2S9GYH9</accession>
<sequence length="401" mass="43080">MNNLILPAWPLQLNDTMYLALALVFSGLAGEVMKRVVRLPRVCGYALAGLLLGPLMFGWFGAHNIGSLRIFIDLALALLLFELGNRVDLCWFRLNPWIIPSSIAEAGLTFIGTYTVLRLFDATPGFAATVAAIAISTSPAVVMRVAAELRAEGQVTQRLYVLTALNVLYSVVLSKLIMGYLHGAFHHDWSSAIFHPVYLLLGSLFMGGLIALAFRLLRRWSDLSNEQAVVILFGLLLLSLSLLQALMLPTMLAPLLAGVMVKNSDRRPLNWPHHFGTAGGVLVILLFILTGATLTANAMITGGVAALAVIAVRLFGKGIGVAVFGPVSGLSLRQSFALGVALMPMSALAFLLVDDISTLYPEFGAQVGGIVLSMVAILQLVGPIGVQWALRFCNESIERGK</sequence>
<reference evidence="7 8" key="1">
    <citation type="submission" date="2018-02" db="EMBL/GenBank/DDBJ databases">
        <title>Solimicrobium silvestre gen. nov., sp. nov., isolated from alpine forest soil.</title>
        <authorList>
            <person name="Margesin R."/>
            <person name="Albuquerque L."/>
            <person name="Zhang D.-C."/>
            <person name="Froufe H.J.C."/>
            <person name="Severino R."/>
            <person name="Roxo I."/>
            <person name="Egas C."/>
            <person name="Da Costa M.S."/>
        </authorList>
    </citation>
    <scope>NUCLEOTIDE SEQUENCE [LARGE SCALE GENOMIC DNA]</scope>
    <source>
        <strain evidence="7 8">S20-91</strain>
    </source>
</reference>
<feature type="transmembrane region" description="Helical" evidence="5">
    <location>
        <begin position="16"/>
        <end position="33"/>
    </location>
</feature>
<feature type="transmembrane region" description="Helical" evidence="5">
    <location>
        <begin position="159"/>
        <end position="181"/>
    </location>
</feature>
<dbReference type="PANTHER" id="PTHR43021:SF2">
    <property type="entry name" value="CATION_H+ EXCHANGER DOMAIN-CONTAINING PROTEIN"/>
    <property type="match status" value="1"/>
</dbReference>
<feature type="transmembrane region" description="Helical" evidence="5">
    <location>
        <begin position="193"/>
        <end position="217"/>
    </location>
</feature>
<dbReference type="PANTHER" id="PTHR43021">
    <property type="entry name" value="NA(+)/H(+) ANTIPORTER-RELATED"/>
    <property type="match status" value="1"/>
</dbReference>
<gene>
    <name evidence="7" type="ORF">S2091_2515</name>
</gene>
<dbReference type="AlphaFoldDB" id="A0A2S9GYH9"/>
<protein>
    <submittedName>
        <fullName evidence="7">Sodium/hydrogen exchanger family</fullName>
    </submittedName>
</protein>
<feature type="transmembrane region" description="Helical" evidence="5">
    <location>
        <begin position="42"/>
        <end position="62"/>
    </location>
</feature>
<evidence type="ECO:0000256" key="4">
    <source>
        <dbReference type="ARBA" id="ARBA00023136"/>
    </source>
</evidence>
<dbReference type="GO" id="GO:1902600">
    <property type="term" value="P:proton transmembrane transport"/>
    <property type="evidence" value="ECO:0007669"/>
    <property type="project" value="InterPro"/>
</dbReference>
<comment type="subcellular location">
    <subcellularLocation>
        <location evidence="1">Membrane</location>
        <topology evidence="1">Multi-pass membrane protein</topology>
    </subcellularLocation>
</comment>
<dbReference type="InterPro" id="IPR038770">
    <property type="entry name" value="Na+/solute_symporter_sf"/>
</dbReference>
<organism evidence="7 8">
    <name type="scientific">Solimicrobium silvestre</name>
    <dbReference type="NCBI Taxonomy" id="2099400"/>
    <lineage>
        <taxon>Bacteria</taxon>
        <taxon>Pseudomonadati</taxon>
        <taxon>Pseudomonadota</taxon>
        <taxon>Betaproteobacteria</taxon>
        <taxon>Burkholderiales</taxon>
        <taxon>Oxalobacteraceae</taxon>
        <taxon>Solimicrobium</taxon>
    </lineage>
</organism>
<feature type="transmembrane region" description="Helical" evidence="5">
    <location>
        <begin position="126"/>
        <end position="147"/>
    </location>
</feature>
<keyword evidence="8" id="KW-1185">Reference proteome</keyword>
<feature type="transmembrane region" description="Helical" evidence="5">
    <location>
        <begin position="296"/>
        <end position="316"/>
    </location>
</feature>
<dbReference type="Proteomes" id="UP000237839">
    <property type="component" value="Unassembled WGS sequence"/>
</dbReference>
<dbReference type="EMBL" id="PUGF01000011">
    <property type="protein sequence ID" value="PRC92785.1"/>
    <property type="molecule type" value="Genomic_DNA"/>
</dbReference>
<keyword evidence="2 5" id="KW-0812">Transmembrane</keyword>
<dbReference type="GO" id="GO:0015297">
    <property type="term" value="F:antiporter activity"/>
    <property type="evidence" value="ECO:0007669"/>
    <property type="project" value="InterPro"/>
</dbReference>
<feature type="transmembrane region" description="Helical" evidence="5">
    <location>
        <begin position="68"/>
        <end position="85"/>
    </location>
</feature>
<evidence type="ECO:0000256" key="2">
    <source>
        <dbReference type="ARBA" id="ARBA00022692"/>
    </source>
</evidence>
<comment type="caution">
    <text evidence="7">The sequence shown here is derived from an EMBL/GenBank/DDBJ whole genome shotgun (WGS) entry which is preliminary data.</text>
</comment>
<evidence type="ECO:0000256" key="3">
    <source>
        <dbReference type="ARBA" id="ARBA00022989"/>
    </source>
</evidence>
<evidence type="ECO:0000313" key="8">
    <source>
        <dbReference type="Proteomes" id="UP000237839"/>
    </source>
</evidence>
<name>A0A2S9GYH9_9BURK</name>
<dbReference type="Gene3D" id="1.20.1530.20">
    <property type="match status" value="1"/>
</dbReference>
<dbReference type="GO" id="GO:0016020">
    <property type="term" value="C:membrane"/>
    <property type="evidence" value="ECO:0007669"/>
    <property type="project" value="UniProtKB-SubCell"/>
</dbReference>
<dbReference type="InterPro" id="IPR006153">
    <property type="entry name" value="Cation/H_exchanger_TM"/>
</dbReference>
<feature type="transmembrane region" description="Helical" evidence="5">
    <location>
        <begin position="336"/>
        <end position="353"/>
    </location>
</feature>
<evidence type="ECO:0000256" key="1">
    <source>
        <dbReference type="ARBA" id="ARBA00004141"/>
    </source>
</evidence>
<evidence type="ECO:0000259" key="6">
    <source>
        <dbReference type="Pfam" id="PF00999"/>
    </source>
</evidence>
<keyword evidence="3 5" id="KW-1133">Transmembrane helix</keyword>